<reference evidence="3 4" key="1">
    <citation type="journal article" date="2012" name="PLoS ONE">
        <title>Sequence and analysis of the genome of the pathogenic yeast Candida orthopsilosis.</title>
        <authorList>
            <person name="Riccombeni A."/>
            <person name="Vidanes G."/>
            <person name="Proux-Wera E."/>
            <person name="Wolfe K.H."/>
            <person name="Butler G."/>
        </authorList>
    </citation>
    <scope>NUCLEOTIDE SEQUENCE [LARGE SCALE GENOMIC DNA]</scope>
    <source>
        <strain evidence="3 4">Co 90-125</strain>
    </source>
</reference>
<feature type="compositionally biased region" description="Low complexity" evidence="1">
    <location>
        <begin position="149"/>
        <end position="158"/>
    </location>
</feature>
<evidence type="ECO:0000313" key="4">
    <source>
        <dbReference type="Proteomes" id="UP000005018"/>
    </source>
</evidence>
<dbReference type="eggNOG" id="KOG0431">
    <property type="taxonomic scope" value="Eukaryota"/>
</dbReference>
<protein>
    <submittedName>
        <fullName evidence="3">Fgr32 protein</fullName>
    </submittedName>
</protein>
<feature type="region of interest" description="Disordered" evidence="1">
    <location>
        <begin position="1"/>
        <end position="200"/>
    </location>
</feature>
<feature type="region of interest" description="Disordered" evidence="1">
    <location>
        <begin position="634"/>
        <end position="683"/>
    </location>
</feature>
<feature type="compositionally biased region" description="Basic and acidic residues" evidence="1">
    <location>
        <begin position="367"/>
        <end position="379"/>
    </location>
</feature>
<evidence type="ECO:0000313" key="3">
    <source>
        <dbReference type="EMBL" id="CCG24888.1"/>
    </source>
</evidence>
<name>H8XAN8_CANO9</name>
<dbReference type="SUPFAM" id="SSF48452">
    <property type="entry name" value="TPR-like"/>
    <property type="match status" value="1"/>
</dbReference>
<feature type="compositionally biased region" description="Polar residues" evidence="1">
    <location>
        <begin position="57"/>
        <end position="96"/>
    </location>
</feature>
<dbReference type="AlphaFoldDB" id="H8XAN8"/>
<evidence type="ECO:0000259" key="2">
    <source>
        <dbReference type="PROSITE" id="PS50030"/>
    </source>
</evidence>
<dbReference type="GeneID" id="14542020"/>
<dbReference type="RefSeq" id="XP_003871014.1">
    <property type="nucleotide sequence ID" value="XM_003870965.1"/>
</dbReference>
<dbReference type="Proteomes" id="UP000005018">
    <property type="component" value="Chromosome 7"/>
</dbReference>
<dbReference type="InterPro" id="IPR011990">
    <property type="entry name" value="TPR-like_helical_dom_sf"/>
</dbReference>
<keyword evidence="4" id="KW-1185">Reference proteome</keyword>
<feature type="compositionally biased region" description="Polar residues" evidence="1">
    <location>
        <begin position="109"/>
        <end position="128"/>
    </location>
</feature>
<feature type="compositionally biased region" description="Polar residues" evidence="1">
    <location>
        <begin position="176"/>
        <end position="197"/>
    </location>
</feature>
<gene>
    <name evidence="3" type="ORF">CORT_0G02070</name>
</gene>
<dbReference type="HOGENOM" id="CLU_362080_0_0_1"/>
<dbReference type="PANTHER" id="PTHR46014:SF1">
    <property type="entry name" value="TETRATRICOPEPTIDE REPEAT PROTEIN 1"/>
    <property type="match status" value="1"/>
</dbReference>
<dbReference type="Gene3D" id="1.10.8.10">
    <property type="entry name" value="DNA helicase RuvA subunit, C-terminal domain"/>
    <property type="match status" value="1"/>
</dbReference>
<feature type="compositionally biased region" description="Polar residues" evidence="1">
    <location>
        <begin position="436"/>
        <end position="449"/>
    </location>
</feature>
<feature type="domain" description="UBA" evidence="2">
    <location>
        <begin position="196"/>
        <end position="238"/>
    </location>
</feature>
<feature type="compositionally biased region" description="Low complexity" evidence="1">
    <location>
        <begin position="397"/>
        <end position="415"/>
    </location>
</feature>
<feature type="compositionally biased region" description="Low complexity" evidence="1">
    <location>
        <begin position="39"/>
        <end position="56"/>
    </location>
</feature>
<dbReference type="eggNOG" id="KOG1124">
    <property type="taxonomic scope" value="Eukaryota"/>
</dbReference>
<proteinExistence type="predicted"/>
<feature type="compositionally biased region" description="Polar residues" evidence="1">
    <location>
        <begin position="312"/>
        <end position="321"/>
    </location>
</feature>
<feature type="compositionally biased region" description="Polar residues" evidence="1">
    <location>
        <begin position="240"/>
        <end position="251"/>
    </location>
</feature>
<feature type="region of interest" description="Disordered" evidence="1">
    <location>
        <begin position="367"/>
        <end position="456"/>
    </location>
</feature>
<sequence length="798" mass="88893">MPPKKDAFADLFQSASSTKNNGVNSRLNKLSLSERQKLEQQQQQQQKQNTQSLNSSWSNLDILSPQQTINNGSQVSSVRSSNPTSTIGSVSNTPTAAQGDDDPFAIFTKPSNGKVNTSTINTVSTQPSVAKPQGMSLLDDDFTDLFPEQKQQQKQQNQPVETDKPPIPEAIRTKSDVSYTSANRTNASTPRSTNGDASSKDHTIAELIDIGFTIEDANDAIAHSGTDLQKCVNYIMKKNTSQTQSRTNSRPSEFDESDDSILGKRPDSIDFNELGNNLFQKANTFINFSKRKVMENIEHLNQGGSPFDLGRNSKNGSQSPNLPEWMRNQAKYKSQAYEKKFGGEDYGEDEDNINQEEIDRFMRTQKEKERQRLRQRFEQKQSGVDSGEENGMRRDSASPSGVSSKSSISKESSPAPAKPPRPTVRNSAGVCVPQKPVSSVSQNQKSPVVNSPIKKEATPVEEVDLLGISSTSGPQQTASSSTPSNLRDTSPLNQFIETDYIIHKTKATEAFKTGDYTTALESYNKCLSTLPPKHELRVVMNSNLALTNKLQGHLKQSLENVEQALSLMQLDECESNQVPQLAGKSVKYWYLKVMIVKAEVLELLEKYELALESYNLLMQKLGCMDKKVMDGKRRVDRIVNPDNYKPKPTASKSTSKRATPKPVLTSTPTPTTKPKPKPKPTEVELDPLVVDEINNSITQWSQQKNNDLRQMLINLQTLIPPGSIKINPKLLTLSLNDLVLPKQVKLNYMKVISSIHPDKLASQLSGQSEKDKRIQLICNGVFILLNERWEVFRKEENI</sequence>
<dbReference type="PANTHER" id="PTHR46014">
    <property type="entry name" value="TETRATRICOPEPTIDE REPEAT PROTEIN 1"/>
    <property type="match status" value="1"/>
</dbReference>
<dbReference type="InterPro" id="IPR036869">
    <property type="entry name" value="J_dom_sf"/>
</dbReference>
<feature type="region of interest" description="Disordered" evidence="1">
    <location>
        <begin position="304"/>
        <end position="324"/>
    </location>
</feature>
<feature type="region of interest" description="Disordered" evidence="1">
    <location>
        <begin position="240"/>
        <end position="263"/>
    </location>
</feature>
<dbReference type="SUPFAM" id="SSF46565">
    <property type="entry name" value="Chaperone J-domain"/>
    <property type="match status" value="1"/>
</dbReference>
<dbReference type="InterPro" id="IPR015940">
    <property type="entry name" value="UBA"/>
</dbReference>
<dbReference type="EMBL" id="HE681725">
    <property type="protein sequence ID" value="CCG24888.1"/>
    <property type="molecule type" value="Genomic_DNA"/>
</dbReference>
<feature type="compositionally biased region" description="Polar residues" evidence="1">
    <location>
        <begin position="13"/>
        <end position="28"/>
    </location>
</feature>
<evidence type="ECO:0000256" key="1">
    <source>
        <dbReference type="SAM" id="MobiDB-lite"/>
    </source>
</evidence>
<dbReference type="OrthoDB" id="1717591at2759"/>
<dbReference type="InterPro" id="IPR052769">
    <property type="entry name" value="TPR_domain_protein"/>
</dbReference>
<dbReference type="KEGG" id="cot:CORT_0G02070"/>
<dbReference type="Gene3D" id="1.10.287.110">
    <property type="entry name" value="DnaJ domain"/>
    <property type="match status" value="1"/>
</dbReference>
<feature type="compositionally biased region" description="Basic and acidic residues" evidence="1">
    <location>
        <begin position="161"/>
        <end position="175"/>
    </location>
</feature>
<dbReference type="Gene3D" id="1.25.40.10">
    <property type="entry name" value="Tetratricopeptide repeat domain"/>
    <property type="match status" value="1"/>
</dbReference>
<accession>H8XAN8</accession>
<feature type="region of interest" description="Disordered" evidence="1">
    <location>
        <begin position="468"/>
        <end position="490"/>
    </location>
</feature>
<feature type="compositionally biased region" description="Low complexity" evidence="1">
    <location>
        <begin position="660"/>
        <end position="672"/>
    </location>
</feature>
<dbReference type="PROSITE" id="PS50030">
    <property type="entry name" value="UBA"/>
    <property type="match status" value="1"/>
</dbReference>
<organism evidence="3 4">
    <name type="scientific">Candida orthopsilosis (strain 90-125)</name>
    <name type="common">Yeast</name>
    <dbReference type="NCBI Taxonomy" id="1136231"/>
    <lineage>
        <taxon>Eukaryota</taxon>
        <taxon>Fungi</taxon>
        <taxon>Dikarya</taxon>
        <taxon>Ascomycota</taxon>
        <taxon>Saccharomycotina</taxon>
        <taxon>Pichiomycetes</taxon>
        <taxon>Debaryomycetaceae</taxon>
        <taxon>Candida/Lodderomyces clade</taxon>
        <taxon>Candida</taxon>
    </lineage>
</organism>